<comment type="function">
    <text evidence="11">Transcriptional repressor of genes that require a bHLH protein for their transcription. Plays an important role as neurogenesis negative regulator.</text>
</comment>
<evidence type="ECO:0000256" key="11">
    <source>
        <dbReference type="ARBA" id="ARBA00060201"/>
    </source>
</evidence>
<dbReference type="GO" id="GO:0007399">
    <property type="term" value="P:nervous system development"/>
    <property type="evidence" value="ECO:0007669"/>
    <property type="project" value="UniProtKB-KW"/>
</dbReference>
<comment type="subunit">
    <text evidence="10">Transcription repression requires formation of a complex with a corepressor protein of the Groucho/TLE family.</text>
</comment>
<dbReference type="EMBL" id="JANPWB010000010">
    <property type="protein sequence ID" value="KAJ1144758.1"/>
    <property type="molecule type" value="Genomic_DNA"/>
</dbReference>
<dbReference type="SMART" id="SM00353">
    <property type="entry name" value="HLH"/>
    <property type="match status" value="1"/>
</dbReference>
<keyword evidence="3" id="KW-0678">Repressor</keyword>
<dbReference type="AlphaFoldDB" id="A0AAV7QXI5"/>
<feature type="domain" description="BHLH" evidence="15">
    <location>
        <begin position="19"/>
        <end position="75"/>
    </location>
</feature>
<gene>
    <name evidence="17" type="ORF">NDU88_011055</name>
</gene>
<feature type="region of interest" description="Disordered" evidence="14">
    <location>
        <begin position="1"/>
        <end position="28"/>
    </location>
</feature>
<dbReference type="GO" id="GO:0003677">
    <property type="term" value="F:DNA binding"/>
    <property type="evidence" value="ECO:0007669"/>
    <property type="project" value="UniProtKB-KW"/>
</dbReference>
<keyword evidence="18" id="KW-1185">Reference proteome</keyword>
<dbReference type="GO" id="GO:0005634">
    <property type="term" value="C:nucleus"/>
    <property type="evidence" value="ECO:0007669"/>
    <property type="project" value="UniProtKB-SubCell"/>
</dbReference>
<reference evidence="17" key="1">
    <citation type="journal article" date="2022" name="bioRxiv">
        <title>Sequencing and chromosome-scale assembly of the giantPleurodeles waltlgenome.</title>
        <authorList>
            <person name="Brown T."/>
            <person name="Elewa A."/>
            <person name="Iarovenko S."/>
            <person name="Subramanian E."/>
            <person name="Araus A.J."/>
            <person name="Petzold A."/>
            <person name="Susuki M."/>
            <person name="Suzuki K.-i.T."/>
            <person name="Hayashi T."/>
            <person name="Toyoda A."/>
            <person name="Oliveira C."/>
            <person name="Osipova E."/>
            <person name="Leigh N.D."/>
            <person name="Simon A."/>
            <person name="Yun M.H."/>
        </authorList>
    </citation>
    <scope>NUCLEOTIDE SEQUENCE</scope>
    <source>
        <strain evidence="17">20211129_DDA</strain>
        <tissue evidence="17">Liver</tissue>
    </source>
</reference>
<dbReference type="Pfam" id="PF00010">
    <property type="entry name" value="HLH"/>
    <property type="match status" value="1"/>
</dbReference>
<feature type="domain" description="Orange" evidence="16">
    <location>
        <begin position="92"/>
        <end position="124"/>
    </location>
</feature>
<organism evidence="17 18">
    <name type="scientific">Pleurodeles waltl</name>
    <name type="common">Iberian ribbed newt</name>
    <dbReference type="NCBI Taxonomy" id="8319"/>
    <lineage>
        <taxon>Eukaryota</taxon>
        <taxon>Metazoa</taxon>
        <taxon>Chordata</taxon>
        <taxon>Craniata</taxon>
        <taxon>Vertebrata</taxon>
        <taxon>Euteleostomi</taxon>
        <taxon>Amphibia</taxon>
        <taxon>Batrachia</taxon>
        <taxon>Caudata</taxon>
        <taxon>Salamandroidea</taxon>
        <taxon>Salamandridae</taxon>
        <taxon>Pleurodelinae</taxon>
        <taxon>Pleurodeles</taxon>
    </lineage>
</organism>
<evidence type="ECO:0000259" key="16">
    <source>
        <dbReference type="PROSITE" id="PS51054"/>
    </source>
</evidence>
<evidence type="ECO:0000256" key="5">
    <source>
        <dbReference type="ARBA" id="ARBA00022902"/>
    </source>
</evidence>
<dbReference type="GO" id="GO:0000122">
    <property type="term" value="P:negative regulation of transcription by RNA polymerase II"/>
    <property type="evidence" value="ECO:0007669"/>
    <property type="project" value="UniProtKB-ARBA"/>
</dbReference>
<protein>
    <recommendedName>
        <fullName evidence="12">Transcription factor HES-5</fullName>
    </recommendedName>
    <alternativeName>
        <fullName evidence="13">Hairy and enhancer of split 5</fullName>
    </alternativeName>
</protein>
<evidence type="ECO:0000256" key="2">
    <source>
        <dbReference type="ARBA" id="ARBA00022473"/>
    </source>
</evidence>
<evidence type="ECO:0000256" key="14">
    <source>
        <dbReference type="SAM" id="MobiDB-lite"/>
    </source>
</evidence>
<dbReference type="GO" id="GO:0030154">
    <property type="term" value="P:cell differentiation"/>
    <property type="evidence" value="ECO:0007669"/>
    <property type="project" value="UniProtKB-KW"/>
</dbReference>
<dbReference type="PROSITE" id="PS51054">
    <property type="entry name" value="ORANGE"/>
    <property type="match status" value="1"/>
</dbReference>
<dbReference type="GO" id="GO:0045596">
    <property type="term" value="P:negative regulation of cell differentiation"/>
    <property type="evidence" value="ECO:0007669"/>
    <property type="project" value="UniProtKB-ARBA"/>
</dbReference>
<keyword evidence="4" id="KW-0221">Differentiation</keyword>
<evidence type="ECO:0000259" key="15">
    <source>
        <dbReference type="PROSITE" id="PS50888"/>
    </source>
</evidence>
<dbReference type="GO" id="GO:0046983">
    <property type="term" value="F:protein dimerization activity"/>
    <property type="evidence" value="ECO:0007669"/>
    <property type="project" value="InterPro"/>
</dbReference>
<accession>A0AAV7QXI5</accession>
<dbReference type="InterPro" id="IPR003650">
    <property type="entry name" value="Orange_dom"/>
</dbReference>
<evidence type="ECO:0000256" key="4">
    <source>
        <dbReference type="ARBA" id="ARBA00022782"/>
    </source>
</evidence>
<keyword evidence="8" id="KW-0804">Transcription</keyword>
<dbReference type="Gene3D" id="4.10.280.10">
    <property type="entry name" value="Helix-loop-helix DNA-binding domain"/>
    <property type="match status" value="1"/>
</dbReference>
<dbReference type="CDD" id="cd11461">
    <property type="entry name" value="bHLH-O_HES5"/>
    <property type="match status" value="1"/>
</dbReference>
<dbReference type="PROSITE" id="PS50888">
    <property type="entry name" value="BHLH"/>
    <property type="match status" value="1"/>
</dbReference>
<proteinExistence type="predicted"/>
<evidence type="ECO:0000256" key="10">
    <source>
        <dbReference type="ARBA" id="ARBA00023791"/>
    </source>
</evidence>
<keyword evidence="5" id="KW-0524">Neurogenesis</keyword>
<evidence type="ECO:0000256" key="6">
    <source>
        <dbReference type="ARBA" id="ARBA00023015"/>
    </source>
</evidence>
<evidence type="ECO:0000256" key="9">
    <source>
        <dbReference type="ARBA" id="ARBA00023242"/>
    </source>
</evidence>
<evidence type="ECO:0000313" key="17">
    <source>
        <dbReference type="EMBL" id="KAJ1144758.1"/>
    </source>
</evidence>
<comment type="subcellular location">
    <subcellularLocation>
        <location evidence="1">Nucleus</location>
    </subcellularLocation>
</comment>
<evidence type="ECO:0000256" key="12">
    <source>
        <dbReference type="ARBA" id="ARBA00072975"/>
    </source>
</evidence>
<dbReference type="FunFam" id="4.10.280.10:FF:000033">
    <property type="entry name" value="Transcription factor HES-5"/>
    <property type="match status" value="1"/>
</dbReference>
<dbReference type="InterPro" id="IPR036638">
    <property type="entry name" value="HLH_DNA-bd_sf"/>
</dbReference>
<evidence type="ECO:0000256" key="7">
    <source>
        <dbReference type="ARBA" id="ARBA00023125"/>
    </source>
</evidence>
<evidence type="ECO:0000256" key="8">
    <source>
        <dbReference type="ARBA" id="ARBA00023163"/>
    </source>
</evidence>
<keyword evidence="7" id="KW-0238">DNA-binding</keyword>
<evidence type="ECO:0000313" key="18">
    <source>
        <dbReference type="Proteomes" id="UP001066276"/>
    </source>
</evidence>
<dbReference type="Proteomes" id="UP001066276">
    <property type="component" value="Chromosome 6"/>
</dbReference>
<evidence type="ECO:0000256" key="3">
    <source>
        <dbReference type="ARBA" id="ARBA00022491"/>
    </source>
</evidence>
<keyword evidence="6" id="KW-0805">Transcription regulation</keyword>
<dbReference type="GO" id="GO:0097150">
    <property type="term" value="P:neuronal stem cell population maintenance"/>
    <property type="evidence" value="ECO:0007669"/>
    <property type="project" value="UniProtKB-ARBA"/>
</dbReference>
<name>A0AAV7QXI5_PLEWA</name>
<dbReference type="GO" id="GO:0048513">
    <property type="term" value="P:animal organ development"/>
    <property type="evidence" value="ECO:0007669"/>
    <property type="project" value="UniProtKB-ARBA"/>
</dbReference>
<keyword evidence="9" id="KW-0539">Nucleus</keyword>
<dbReference type="InterPro" id="IPR050370">
    <property type="entry name" value="HES_HEY"/>
</dbReference>
<evidence type="ECO:0000256" key="1">
    <source>
        <dbReference type="ARBA" id="ARBA00004123"/>
    </source>
</evidence>
<keyword evidence="2" id="KW-0217">Developmental protein</keyword>
<dbReference type="SUPFAM" id="SSF47459">
    <property type="entry name" value="HLH, helix-loop-helix DNA-binding domain"/>
    <property type="match status" value="1"/>
</dbReference>
<sequence>MAPSVPHAHSEERQGPKDKNKLRKPAVEKVRRDRINRCIEQLRLLLQAEFQTQQPNSKLEKADILEVAVRRLRQHCLQETQAFSAASSQKGFNQGYLNCLQQSVHFLSNCEANEATQVELIKYFDNMHLIVDNRHKVQLVVGSQSSQHCISPFPTCLGAMKLAHPHTGRLWRPW</sequence>
<feature type="compositionally biased region" description="Basic and acidic residues" evidence="14">
    <location>
        <begin position="8"/>
        <end position="28"/>
    </location>
</feature>
<evidence type="ECO:0000256" key="13">
    <source>
        <dbReference type="ARBA" id="ARBA00081413"/>
    </source>
</evidence>
<comment type="caution">
    <text evidence="17">The sequence shown here is derived from an EMBL/GenBank/DDBJ whole genome shotgun (WGS) entry which is preliminary data.</text>
</comment>
<dbReference type="InterPro" id="IPR011598">
    <property type="entry name" value="bHLH_dom"/>
</dbReference>
<dbReference type="PANTHER" id="PTHR10985">
    <property type="entry name" value="BASIC HELIX-LOOP-HELIX TRANSCRIPTION FACTOR, HES-RELATED"/>
    <property type="match status" value="1"/>
</dbReference>